<protein>
    <submittedName>
        <fullName evidence="1">Uncharacterized protein</fullName>
    </submittedName>
</protein>
<name>A0A146K496_9EUKA</name>
<gene>
    <name evidence="1" type="ORF">TPC1_16551</name>
</gene>
<accession>A0A146K496</accession>
<dbReference type="EMBL" id="GDID01004866">
    <property type="protein sequence ID" value="JAP91740.1"/>
    <property type="molecule type" value="Transcribed_RNA"/>
</dbReference>
<proteinExistence type="predicted"/>
<dbReference type="AlphaFoldDB" id="A0A146K496"/>
<organism evidence="1">
    <name type="scientific">Trepomonas sp. PC1</name>
    <dbReference type="NCBI Taxonomy" id="1076344"/>
    <lineage>
        <taxon>Eukaryota</taxon>
        <taxon>Metamonada</taxon>
        <taxon>Diplomonadida</taxon>
        <taxon>Hexamitidae</taxon>
        <taxon>Hexamitinae</taxon>
        <taxon>Trepomonas</taxon>
    </lineage>
</organism>
<evidence type="ECO:0000313" key="1">
    <source>
        <dbReference type="EMBL" id="JAP91740.1"/>
    </source>
</evidence>
<feature type="non-terminal residue" evidence="1">
    <location>
        <position position="860"/>
    </location>
</feature>
<sequence length="860" mass="101056">MQMLQRANISNISDLPAVLDPQDSDFNVNTLTRDSFTQWTLTKLRQRNQFNLNLNFAPDCFTAIDQVIFIAFKNQLFVYNGPQFVLKATLDFAIKSLFVFRKQEHEIQVLKSDQFEVVDGSQEELFEAQQVINDIFVLEVCGDQFVQKLQFSEELLKSGFEVESDFVQKSEKFQVFEEDEPSLYLKLDFYHLVCVQNQIVKVFNRISFKLVIQIFVNGVNTKTYEKENSFLKLNLIKHNEKFLCMLFADQIQIINVKSKSPFLLQISTSGYFEDEVRDLLLFEDDIYIFFDQYFMQFNLISKSVVNKQRFPDFILQKDTLKNAAKLLVMNNQPTFLIVHQNSLLIYQNNQLKMERTTCGVLNYALFKNSLTKKHERNDLEILTFNSANQRLSLVDVRNQVKMRDFEFQPIKMVKTVGDYVFGVCQSENGDQYVQMHHYLKHQKVQQKYVPGEGRQALSALQKDIRKRFGAVDYQFQLQKSEYFQKYFSGQQFLKPDFIVDFDCDSDQLVVLSQRALTVFSVESGQQLFCKLNVKEFQVAKFFNKETLMQPGQLEFQAKVDNLKHFDQSKFILMLGLQGDMQVINFNNGKVLYDVNIKDIDQQFENALSIIKVNDQFLIQTEFQLLLVNVAFNNLKLSVFLTRKTDIRVQIQKHICKQVDQSIYFFNTNKFYEFDIKFGQVFLVHSFKHEIENFDCLDNEFVFCFKQMQGFKVYTRNTLVKGVPVGFEIQSLEEVESTKITKGLQLTNYLKIQSQKFRANAKQVRRSNVTNFGVVKEKQFVTEKDIVFLSANEVYEMLCEVENEKDLEYLIGVCFMVMKFKHQEVKNDQRIFDFIQKVNQKSEWGEVMQTIGAMIAFTEFE</sequence>
<reference evidence="1" key="1">
    <citation type="submission" date="2015-07" db="EMBL/GenBank/DDBJ databases">
        <title>Adaptation to a free-living lifestyle via gene acquisitions in the diplomonad Trepomonas sp. PC1.</title>
        <authorList>
            <person name="Xu F."/>
            <person name="Jerlstrom-Hultqvist J."/>
            <person name="Kolisko M."/>
            <person name="Simpson A.G.B."/>
            <person name="Roger A.J."/>
            <person name="Svard S.G."/>
            <person name="Andersson J.O."/>
        </authorList>
    </citation>
    <scope>NUCLEOTIDE SEQUENCE</scope>
    <source>
        <strain evidence="1">PC1</strain>
    </source>
</reference>